<dbReference type="PROSITE" id="PS51480">
    <property type="entry name" value="DHAL"/>
    <property type="match status" value="1"/>
</dbReference>
<evidence type="ECO:0000256" key="1">
    <source>
        <dbReference type="ARBA" id="ARBA00023121"/>
    </source>
</evidence>
<dbReference type="AlphaFoldDB" id="A0A644TZ22"/>
<dbReference type="PANTHER" id="PTHR33434">
    <property type="entry name" value="DEGV DOMAIN-CONTAINING PROTEIN DR_1986-RELATED"/>
    <property type="match status" value="1"/>
</dbReference>
<feature type="domain" description="DhaL" evidence="2">
    <location>
        <begin position="14"/>
        <end position="204"/>
    </location>
</feature>
<protein>
    <recommendedName>
        <fullName evidence="2">DhaL domain-containing protein</fullName>
    </recommendedName>
</protein>
<dbReference type="InterPro" id="IPR050270">
    <property type="entry name" value="DegV_domain_contain"/>
</dbReference>
<dbReference type="SMART" id="SM01120">
    <property type="entry name" value="Dak2"/>
    <property type="match status" value="1"/>
</dbReference>
<reference evidence="3" key="1">
    <citation type="submission" date="2019-08" db="EMBL/GenBank/DDBJ databases">
        <authorList>
            <person name="Kucharzyk K."/>
            <person name="Murdoch R.W."/>
            <person name="Higgins S."/>
            <person name="Loffler F."/>
        </authorList>
    </citation>
    <scope>NUCLEOTIDE SEQUENCE</scope>
</reference>
<dbReference type="PROSITE" id="PS51482">
    <property type="entry name" value="DEGV"/>
    <property type="match status" value="1"/>
</dbReference>
<dbReference type="Pfam" id="PF21645">
    <property type="entry name" value="FakA-like_M"/>
    <property type="match status" value="1"/>
</dbReference>
<dbReference type="Pfam" id="PF02734">
    <property type="entry name" value="Dak2"/>
    <property type="match status" value="1"/>
</dbReference>
<dbReference type="InterPro" id="IPR003797">
    <property type="entry name" value="DegV"/>
</dbReference>
<organism evidence="3">
    <name type="scientific">bioreactor metagenome</name>
    <dbReference type="NCBI Taxonomy" id="1076179"/>
    <lineage>
        <taxon>unclassified sequences</taxon>
        <taxon>metagenomes</taxon>
        <taxon>ecological metagenomes</taxon>
    </lineage>
</organism>
<keyword evidence="1" id="KW-0446">Lipid-binding</keyword>
<proteinExistence type="predicted"/>
<dbReference type="Gene3D" id="3.40.50.10170">
    <property type="match status" value="1"/>
</dbReference>
<gene>
    <name evidence="3" type="ORF">SDC9_17999</name>
</gene>
<dbReference type="PANTHER" id="PTHR33434:SF2">
    <property type="entry name" value="FATTY ACID-BINDING PROTEIN TM_1468"/>
    <property type="match status" value="1"/>
</dbReference>
<dbReference type="GO" id="GO:0004371">
    <property type="term" value="F:glycerone kinase activity"/>
    <property type="evidence" value="ECO:0007669"/>
    <property type="project" value="InterPro"/>
</dbReference>
<dbReference type="GO" id="GO:0008289">
    <property type="term" value="F:lipid binding"/>
    <property type="evidence" value="ECO:0007669"/>
    <property type="project" value="UniProtKB-KW"/>
</dbReference>
<accession>A0A644TZ22</accession>
<comment type="caution">
    <text evidence="3">The sequence shown here is derived from an EMBL/GenBank/DDBJ whole genome shotgun (WGS) entry which is preliminary data.</text>
</comment>
<dbReference type="Gene3D" id="1.25.40.340">
    <property type="match status" value="1"/>
</dbReference>
<evidence type="ECO:0000313" key="3">
    <source>
        <dbReference type="EMBL" id="MPL72218.1"/>
    </source>
</evidence>
<dbReference type="InterPro" id="IPR004007">
    <property type="entry name" value="DhaL_dom"/>
</dbReference>
<dbReference type="SUPFAM" id="SSF101473">
    <property type="entry name" value="DhaL-like"/>
    <property type="match status" value="1"/>
</dbReference>
<dbReference type="InterPro" id="IPR033470">
    <property type="entry name" value="FakA-like_C"/>
</dbReference>
<dbReference type="SMART" id="SM01121">
    <property type="entry name" value="Dak1_2"/>
    <property type="match status" value="1"/>
</dbReference>
<sequence>MNKNNKSLTELDGKTLYYSFLAGAQKIFENQVLINKINVFPVADADTGTNLASTMRSIVDSPIPTSDLKITAAALADAALTGARGNSGIIFAQFVYGFSNEIQKHETVSVETFAEVVKKAVTYAYEAIANPIEGTMITVIREWAEFIYILKDSIKDFIELLAQAYLRALESLQATTGQLAVLKKSNVVDAGAKGFVVFLQGMVEFVKAGELRKLLSGRETVVIADSEVVSHEVITYRYCTEAMLVTDEKKKPDLQMVRKGIAHMGDSMVVAGSARKMRVHIHTDHPAKVMKVLSRYGSISFQKVDDMVMQQEISANPKFPVAIVTDSTCDIPQELIEKYQLQVVPLSVHFGENYFLDRLTILPAQFYSMIDKAPVYPSTAQPAYKDFFNRYSYLASHYNSIIGIHISASMSGTWSNSSKASHAVAEHSGKKISVLNSKRLSSGLGLIVLRAAKALENGATHDEIVSKMDTWSNNTKILVSSKTIKYMVKSGRVSYTKGLIGSLLNLKPIVTVNNEGRTEAFGKPFTEKGSMELVIAKIRSMAAGRKIWGYSISHARNLSTANWYADRMREICGLEPEFINDASPVLGVNVGPGVVALSVMFEDQDSLLQ</sequence>
<dbReference type="GO" id="GO:0006071">
    <property type="term" value="P:glycerol metabolic process"/>
    <property type="evidence" value="ECO:0007669"/>
    <property type="project" value="InterPro"/>
</dbReference>
<dbReference type="Pfam" id="PF02645">
    <property type="entry name" value="DegV"/>
    <property type="match status" value="1"/>
</dbReference>
<dbReference type="InterPro" id="IPR043168">
    <property type="entry name" value="DegV_C"/>
</dbReference>
<dbReference type="EMBL" id="VSSQ01000064">
    <property type="protein sequence ID" value="MPL72218.1"/>
    <property type="molecule type" value="Genomic_DNA"/>
</dbReference>
<dbReference type="Gene3D" id="3.30.1180.10">
    <property type="match status" value="1"/>
</dbReference>
<evidence type="ECO:0000259" key="2">
    <source>
        <dbReference type="PROSITE" id="PS51480"/>
    </source>
</evidence>
<name>A0A644TZ22_9ZZZZ</name>
<dbReference type="InterPro" id="IPR036117">
    <property type="entry name" value="DhaL_dom_sf"/>
</dbReference>
<dbReference type="SUPFAM" id="SSF82549">
    <property type="entry name" value="DAK1/DegV-like"/>
    <property type="match status" value="1"/>
</dbReference>
<dbReference type="InterPro" id="IPR048394">
    <property type="entry name" value="FakA-like_M"/>
</dbReference>
<dbReference type="NCBIfam" id="TIGR00762">
    <property type="entry name" value="DegV"/>
    <property type="match status" value="1"/>
</dbReference>